<dbReference type="GeneID" id="94834348"/>
<name>A0A1J4KRR2_9EUKA</name>
<evidence type="ECO:0000313" key="2">
    <source>
        <dbReference type="EMBL" id="OHT12508.1"/>
    </source>
</evidence>
<dbReference type="VEuPathDB" id="TrichDB:TRFO_17536"/>
<proteinExistence type="predicted"/>
<sequence length="275" mass="30879">MSNLSQFTTKLNQTFNSIDMVNQLIVAISTGETSFRQNQNLSKAEEIGRQINTASGHYKISLENVKSLINIVDELIAKSNESNGSYTLSIPSAESVKDMLKSFFMGRIKTRSSPMPMNCGCYAFKVKNPKPNSFVCARYNDQFALMIVVSFVNQILKVIDPSDSENGGQNVIELTNEDWTPLPTAIPDKPISRWEHSKDSLVLSLFKQTESDDSWTMSFYTAKVLQRPCDKTPDQGERGYTLDFDNGIVQNVPEQFVVNLPDAWKSLSKETVLHV</sequence>
<accession>A0A1J4KRR2</accession>
<dbReference type="Proteomes" id="UP000179807">
    <property type="component" value="Unassembled WGS sequence"/>
</dbReference>
<gene>
    <name evidence="2" type="ORF">TRFO_17536</name>
</gene>
<comment type="caution">
    <text evidence="2">The sequence shown here is derived from an EMBL/GenBank/DDBJ whole genome shotgun (WGS) entry which is preliminary data.</text>
</comment>
<organism evidence="2 3">
    <name type="scientific">Tritrichomonas foetus</name>
    <dbReference type="NCBI Taxonomy" id="1144522"/>
    <lineage>
        <taxon>Eukaryota</taxon>
        <taxon>Metamonada</taxon>
        <taxon>Parabasalia</taxon>
        <taxon>Tritrichomonadida</taxon>
        <taxon>Tritrichomonadidae</taxon>
        <taxon>Tritrichomonas</taxon>
    </lineage>
</organism>
<evidence type="ECO:0000313" key="3">
    <source>
        <dbReference type="Proteomes" id="UP000179807"/>
    </source>
</evidence>
<dbReference type="OrthoDB" id="10483068at2759"/>
<dbReference type="RefSeq" id="XP_068365644.1">
    <property type="nucleotide sequence ID" value="XM_068499644.1"/>
</dbReference>
<keyword evidence="3" id="KW-1185">Reference proteome</keyword>
<dbReference type="AlphaFoldDB" id="A0A1J4KRR2"/>
<dbReference type="PROSITE" id="PS51518">
    <property type="entry name" value="SGF29_C"/>
    <property type="match status" value="1"/>
</dbReference>
<dbReference type="InterPro" id="IPR010750">
    <property type="entry name" value="SGF29_tudor-like_dom"/>
</dbReference>
<protein>
    <recommendedName>
        <fullName evidence="1">SGF29 C-terminal domain-containing protein</fullName>
    </recommendedName>
</protein>
<dbReference type="EMBL" id="MLAK01000561">
    <property type="protein sequence ID" value="OHT12508.1"/>
    <property type="molecule type" value="Genomic_DNA"/>
</dbReference>
<feature type="domain" description="SGF29 C-terminal" evidence="1">
    <location>
        <begin position="125"/>
        <end position="266"/>
    </location>
</feature>
<evidence type="ECO:0000259" key="1">
    <source>
        <dbReference type="PROSITE" id="PS51518"/>
    </source>
</evidence>
<reference evidence="2" key="1">
    <citation type="submission" date="2016-10" db="EMBL/GenBank/DDBJ databases">
        <authorList>
            <person name="Benchimol M."/>
            <person name="Almeida L.G."/>
            <person name="Vasconcelos A.T."/>
            <person name="Perreira-Neves A."/>
            <person name="Rosa I.A."/>
            <person name="Tasca T."/>
            <person name="Bogo M.R."/>
            <person name="de Souza W."/>
        </authorList>
    </citation>
    <scope>NUCLEOTIDE SEQUENCE [LARGE SCALE GENOMIC DNA]</scope>
    <source>
        <strain evidence="2">K</strain>
    </source>
</reference>
<dbReference type="Pfam" id="PF07039">
    <property type="entry name" value="SGF29_Tudor"/>
    <property type="match status" value="1"/>
</dbReference>